<gene>
    <name evidence="3" type="ORF">ICT70_06780</name>
</gene>
<comment type="caution">
    <text evidence="3">The sequence shown here is derived from an EMBL/GenBank/DDBJ whole genome shotgun (WGS) entry which is preliminary data.</text>
</comment>
<feature type="transmembrane region" description="Helical" evidence="1">
    <location>
        <begin position="255"/>
        <end position="278"/>
    </location>
</feature>
<keyword evidence="1" id="KW-0472">Membrane</keyword>
<dbReference type="Proteomes" id="UP000632828">
    <property type="component" value="Unassembled WGS sequence"/>
</dbReference>
<keyword evidence="1" id="KW-0812">Transmembrane</keyword>
<keyword evidence="4" id="KW-1185">Reference proteome</keyword>
<keyword evidence="1" id="KW-1133">Transmembrane helix</keyword>
<dbReference type="InterPro" id="IPR011642">
    <property type="entry name" value="Gate_dom"/>
</dbReference>
<dbReference type="EMBL" id="JACWUN010000006">
    <property type="protein sequence ID" value="MBD1400371.1"/>
    <property type="molecule type" value="Genomic_DNA"/>
</dbReference>
<feature type="transmembrane region" description="Helical" evidence="1">
    <location>
        <begin position="284"/>
        <end position="304"/>
    </location>
</feature>
<dbReference type="AlphaFoldDB" id="A0A8J6QWZ0"/>
<reference evidence="3" key="1">
    <citation type="submission" date="2020-09" db="EMBL/GenBank/DDBJ databases">
        <title>Pelobacter alkaliphilus sp. nov., a novel anaerobic arsenate-reducing bacterium from terrestrial mud volcano.</title>
        <authorList>
            <person name="Khomyakova M.A."/>
            <person name="Merkel A.Y."/>
            <person name="Slobodkin A.I."/>
        </authorList>
    </citation>
    <scope>NUCLEOTIDE SEQUENCE</scope>
    <source>
        <strain evidence="3">M08fum</strain>
    </source>
</reference>
<accession>A0A8J6QWZ0</accession>
<feature type="transmembrane region" description="Helical" evidence="1">
    <location>
        <begin position="168"/>
        <end position="192"/>
    </location>
</feature>
<feature type="transmembrane region" description="Helical" evidence="1">
    <location>
        <begin position="222"/>
        <end position="243"/>
    </location>
</feature>
<dbReference type="RefSeq" id="WP_191154809.1">
    <property type="nucleotide sequence ID" value="NZ_JACWUN010000006.1"/>
</dbReference>
<protein>
    <recommendedName>
        <fullName evidence="2">Nucleoside transporter/FeoB GTPase Gate domain-containing protein</fullName>
    </recommendedName>
</protein>
<feature type="transmembrane region" description="Helical" evidence="1">
    <location>
        <begin position="127"/>
        <end position="148"/>
    </location>
</feature>
<evidence type="ECO:0000256" key="1">
    <source>
        <dbReference type="SAM" id="Phobius"/>
    </source>
</evidence>
<evidence type="ECO:0000313" key="3">
    <source>
        <dbReference type="EMBL" id="MBD1400371.1"/>
    </source>
</evidence>
<dbReference type="Pfam" id="PF07670">
    <property type="entry name" value="Gate"/>
    <property type="match status" value="2"/>
</dbReference>
<feature type="domain" description="Nucleoside transporter/FeoB GTPase Gate" evidence="2">
    <location>
        <begin position="180"/>
        <end position="268"/>
    </location>
</feature>
<proteinExistence type="predicted"/>
<sequence length="333" mass="36525">MFKRSFPAVNDLFRNALHTSLMLFKIIIPISIATRFLQQWGVVDQFGLLLGPVMELVGLPGQMGLVWATAMATNIYGGMVVFATVAPGLNLSVAQVTVLSTMILVAHSLPVELRIAQKAGTRFRASVLIRVFGALLLGWLLHVSYQLSGTLQHANQALWSPPAIDPTWSAWLLAELRNMLIIFLIILTLMAVLQIMKKIGITTLMTRLLEPLLKLLGMSREAAPVTIIGMTLGLSYGGGLIIQEAQSGRLSKRDLFASVTLMGLCHSIFEDTLLMMVLGAHVSGIFWGRLLFSLVAIFLLVRLVNKLPERLFDLYLVRPVPVITANSADRVVG</sequence>
<feature type="transmembrane region" description="Helical" evidence="1">
    <location>
        <begin position="12"/>
        <end position="34"/>
    </location>
</feature>
<evidence type="ECO:0000259" key="2">
    <source>
        <dbReference type="Pfam" id="PF07670"/>
    </source>
</evidence>
<evidence type="ECO:0000313" key="4">
    <source>
        <dbReference type="Proteomes" id="UP000632828"/>
    </source>
</evidence>
<feature type="transmembrane region" description="Helical" evidence="1">
    <location>
        <begin position="80"/>
        <end position="106"/>
    </location>
</feature>
<organism evidence="3 4">
    <name type="scientific">Pelovirga terrestris</name>
    <dbReference type="NCBI Taxonomy" id="2771352"/>
    <lineage>
        <taxon>Bacteria</taxon>
        <taxon>Pseudomonadati</taxon>
        <taxon>Thermodesulfobacteriota</taxon>
        <taxon>Desulfuromonadia</taxon>
        <taxon>Geobacterales</taxon>
        <taxon>Geobacteraceae</taxon>
        <taxon>Pelovirga</taxon>
    </lineage>
</organism>
<feature type="domain" description="Nucleoside transporter/FeoB GTPase Gate" evidence="2">
    <location>
        <begin position="21"/>
        <end position="110"/>
    </location>
</feature>
<name>A0A8J6QWZ0_9BACT</name>